<dbReference type="GO" id="GO:0005829">
    <property type="term" value="C:cytosol"/>
    <property type="evidence" value="ECO:0007669"/>
    <property type="project" value="TreeGrafter"/>
</dbReference>
<dbReference type="InterPro" id="IPR019410">
    <property type="entry name" value="Methyltransf_16"/>
</dbReference>
<dbReference type="InterPro" id="IPR029063">
    <property type="entry name" value="SAM-dependent_MTases_sf"/>
</dbReference>
<dbReference type="EMBL" id="HBEL01013074">
    <property type="protein sequence ID" value="CAD8410152.1"/>
    <property type="molecule type" value="Transcribed_RNA"/>
</dbReference>
<dbReference type="Pfam" id="PF10294">
    <property type="entry name" value="Methyltransf_16"/>
    <property type="match status" value="1"/>
</dbReference>
<organism evidence="1">
    <name type="scientific">Proboscia inermis</name>
    <dbReference type="NCBI Taxonomy" id="420281"/>
    <lineage>
        <taxon>Eukaryota</taxon>
        <taxon>Sar</taxon>
        <taxon>Stramenopiles</taxon>
        <taxon>Ochrophyta</taxon>
        <taxon>Bacillariophyta</taxon>
        <taxon>Coscinodiscophyceae</taxon>
        <taxon>Rhizosoleniophycidae</taxon>
        <taxon>Rhizosoleniales</taxon>
        <taxon>Rhizosoleniaceae</taxon>
        <taxon>Proboscia</taxon>
    </lineage>
</organism>
<dbReference type="PANTHER" id="PTHR14614:SF109">
    <property type="entry name" value="RIBOSOMAL LYSINE N-METHYLTRANSFERASE 5"/>
    <property type="match status" value="1"/>
</dbReference>
<gene>
    <name evidence="1" type="ORF">PINE0816_LOCUS6274</name>
    <name evidence="2" type="ORF">PINE0816_LOCUS6275</name>
</gene>
<dbReference type="PANTHER" id="PTHR14614">
    <property type="entry name" value="HEPATOCELLULAR CARCINOMA-ASSOCIATED ANTIGEN"/>
    <property type="match status" value="1"/>
</dbReference>
<evidence type="ECO:0000313" key="2">
    <source>
        <dbReference type="EMBL" id="CAD8410152.1"/>
    </source>
</evidence>
<reference evidence="1" key="1">
    <citation type="submission" date="2021-01" db="EMBL/GenBank/DDBJ databases">
        <authorList>
            <person name="Corre E."/>
            <person name="Pelletier E."/>
            <person name="Niang G."/>
            <person name="Scheremetjew M."/>
            <person name="Finn R."/>
            <person name="Kale V."/>
            <person name="Holt S."/>
            <person name="Cochrane G."/>
            <person name="Meng A."/>
            <person name="Brown T."/>
            <person name="Cohen L."/>
        </authorList>
    </citation>
    <scope>NUCLEOTIDE SEQUENCE</scope>
    <source>
        <strain evidence="1">CCAP1064/1</strain>
    </source>
</reference>
<sequence length="332" mass="37169">MLVDLSFITEDDVKNDLIDDAKLCKTPKVAKDKKHFKHADSRKNHETKKDVASINKYLLVLHNALSTNIMQQKIPCGDTTNCGVKKKKTKKVSKLHNNNNNNNTIPRNILESLRIVELGAGTGITGIISGALNARAVLITDLSEVVDGITLDNIHANRKLLYVDPQQQPLKMRVKGIPLCWGNLEDETIAKLALDELSDPPILLSNNITPSNNEIEQNIISQESIDDTQERRRDGIPDLLLIGDVAYQHKPGAPSHFDVLLETMLRLTDELTIVVFGTRIRMEASKDLTDMILAHFEHLCAPVQADEIDPAFATVKKHNIEVHLLRRRCIIE</sequence>
<accession>A0A6T8HPX2</accession>
<dbReference type="EMBL" id="HBEL01013073">
    <property type="protein sequence ID" value="CAD8410151.1"/>
    <property type="molecule type" value="Transcribed_RNA"/>
</dbReference>
<evidence type="ECO:0000313" key="1">
    <source>
        <dbReference type="EMBL" id="CAD8410151.1"/>
    </source>
</evidence>
<proteinExistence type="predicted"/>
<dbReference type="SUPFAM" id="SSF53335">
    <property type="entry name" value="S-adenosyl-L-methionine-dependent methyltransferases"/>
    <property type="match status" value="1"/>
</dbReference>
<dbReference type="Gene3D" id="3.40.50.150">
    <property type="entry name" value="Vaccinia Virus protein VP39"/>
    <property type="match status" value="1"/>
</dbReference>
<dbReference type="AlphaFoldDB" id="A0A6T8HPX2"/>
<name>A0A6T8HPX2_9STRA</name>
<dbReference type="GO" id="GO:0032991">
    <property type="term" value="C:protein-containing complex"/>
    <property type="evidence" value="ECO:0007669"/>
    <property type="project" value="TreeGrafter"/>
</dbReference>
<protein>
    <submittedName>
        <fullName evidence="1">Uncharacterized protein</fullName>
    </submittedName>
</protein>